<feature type="transmembrane region" description="Helical" evidence="1">
    <location>
        <begin position="75"/>
        <end position="95"/>
    </location>
</feature>
<sequence length="119" mass="12391">MTLVGLIHSVLGEVLIFSRMRTEGVVPTNGGSVLRERHVRILWATWHVVTVLAFLAAAAILNLRSSPSAGPGAGWMEAMVVAALLASSALVGIGTRARHPGWAGLLAVAVLVGLGTYAR</sequence>
<keyword evidence="3" id="KW-1185">Reference proteome</keyword>
<keyword evidence="1" id="KW-1133">Transmembrane helix</keyword>
<dbReference type="OrthoDB" id="1162797at2"/>
<dbReference type="EMBL" id="CP027669">
    <property type="protein sequence ID" value="AVO43059.1"/>
    <property type="molecule type" value="Genomic_DNA"/>
</dbReference>
<proteinExistence type="predicted"/>
<organism evidence="2 3">
    <name type="scientific">Simplicispira suum</name>
    <dbReference type="NCBI Taxonomy" id="2109915"/>
    <lineage>
        <taxon>Bacteria</taxon>
        <taxon>Pseudomonadati</taxon>
        <taxon>Pseudomonadota</taxon>
        <taxon>Betaproteobacteria</taxon>
        <taxon>Burkholderiales</taxon>
        <taxon>Comamonadaceae</taxon>
        <taxon>Simplicispira</taxon>
    </lineage>
</organism>
<dbReference type="Proteomes" id="UP000239326">
    <property type="component" value="Chromosome"/>
</dbReference>
<accession>A0A2S0N4I8</accession>
<name>A0A2S0N4I8_9BURK</name>
<keyword evidence="1" id="KW-0812">Transmembrane</keyword>
<evidence type="ECO:0008006" key="4">
    <source>
        <dbReference type="Google" id="ProtNLM"/>
    </source>
</evidence>
<dbReference type="KEGG" id="simp:C6571_04325"/>
<dbReference type="AlphaFoldDB" id="A0A2S0N4I8"/>
<evidence type="ECO:0000313" key="2">
    <source>
        <dbReference type="EMBL" id="AVO43059.1"/>
    </source>
</evidence>
<feature type="transmembrane region" description="Helical" evidence="1">
    <location>
        <begin position="101"/>
        <end position="118"/>
    </location>
</feature>
<keyword evidence="1" id="KW-0472">Membrane</keyword>
<reference evidence="2 3" key="1">
    <citation type="submission" date="2018-03" db="EMBL/GenBank/DDBJ databases">
        <title>Genome sequencing of Simplicispira sp.</title>
        <authorList>
            <person name="Kim S.-J."/>
            <person name="Heo J."/>
            <person name="Kwon S.-W."/>
        </authorList>
    </citation>
    <scope>NUCLEOTIDE SEQUENCE [LARGE SCALE GENOMIC DNA]</scope>
    <source>
        <strain evidence="2 3">SC1-8</strain>
    </source>
</reference>
<feature type="transmembrane region" description="Helical" evidence="1">
    <location>
        <begin position="41"/>
        <end position="63"/>
    </location>
</feature>
<evidence type="ECO:0000313" key="3">
    <source>
        <dbReference type="Proteomes" id="UP000239326"/>
    </source>
</evidence>
<gene>
    <name evidence="2" type="ORF">C6571_04325</name>
</gene>
<evidence type="ECO:0000256" key="1">
    <source>
        <dbReference type="SAM" id="Phobius"/>
    </source>
</evidence>
<protein>
    <recommendedName>
        <fullName evidence="4">DUF3325 domain-containing protein</fullName>
    </recommendedName>
</protein>